<accession>A0ABU3PDB1</accession>
<evidence type="ECO:0000313" key="2">
    <source>
        <dbReference type="EMBL" id="MDT9000564.1"/>
    </source>
</evidence>
<gene>
    <name evidence="2" type="ORF">RQP53_14920</name>
</gene>
<comment type="caution">
    <text evidence="2">The sequence shown here is derived from an EMBL/GenBank/DDBJ whole genome shotgun (WGS) entry which is preliminary data.</text>
</comment>
<keyword evidence="3" id="KW-1185">Reference proteome</keyword>
<feature type="signal peptide" evidence="1">
    <location>
        <begin position="1"/>
        <end position="25"/>
    </location>
</feature>
<keyword evidence="1" id="KW-0732">Signal</keyword>
<evidence type="ECO:0000313" key="3">
    <source>
        <dbReference type="Proteomes" id="UP001246372"/>
    </source>
</evidence>
<dbReference type="EMBL" id="JAVXZY010000006">
    <property type="protein sequence ID" value="MDT9000564.1"/>
    <property type="molecule type" value="Genomic_DNA"/>
</dbReference>
<name>A0ABU3PDB1_9BURK</name>
<proteinExistence type="predicted"/>
<organism evidence="2 3">
    <name type="scientific">Roseateles aquae</name>
    <dbReference type="NCBI Taxonomy" id="3077235"/>
    <lineage>
        <taxon>Bacteria</taxon>
        <taxon>Pseudomonadati</taxon>
        <taxon>Pseudomonadota</taxon>
        <taxon>Betaproteobacteria</taxon>
        <taxon>Burkholderiales</taxon>
        <taxon>Sphaerotilaceae</taxon>
        <taxon>Roseateles</taxon>
    </lineage>
</organism>
<feature type="chain" id="PRO_5047219385" evidence="1">
    <location>
        <begin position="26"/>
        <end position="153"/>
    </location>
</feature>
<dbReference type="RefSeq" id="WP_315651241.1">
    <property type="nucleotide sequence ID" value="NZ_JAVXZY010000006.1"/>
</dbReference>
<reference evidence="2" key="1">
    <citation type="submission" date="2023-09" db="EMBL/GenBank/DDBJ databases">
        <title>Paucibacter sp. APW11 Genome sequencing and assembly.</title>
        <authorList>
            <person name="Kim I."/>
        </authorList>
    </citation>
    <scope>NUCLEOTIDE SEQUENCE</scope>
    <source>
        <strain evidence="2">APW11</strain>
    </source>
</reference>
<evidence type="ECO:0000256" key="1">
    <source>
        <dbReference type="SAM" id="SignalP"/>
    </source>
</evidence>
<sequence length="153" mass="15806">MQSIQHPWCTALTLALSAILLSACGGGGSETTVTVNGQPSNLRPCSLPAGTVLELVYDVGSQSYGRDAVITLPLGQAVLATPRLKGLPSECSNSVIWDFSVSGTSTVSKLEVSKSSGVVSGTAARTDWLEIQARWTMMTGGQTGGGLFRFIGG</sequence>
<dbReference type="Proteomes" id="UP001246372">
    <property type="component" value="Unassembled WGS sequence"/>
</dbReference>
<protein>
    <submittedName>
        <fullName evidence="2">Uncharacterized protein</fullName>
    </submittedName>
</protein>